<evidence type="ECO:0000256" key="4">
    <source>
        <dbReference type="ARBA" id="ARBA00022598"/>
    </source>
</evidence>
<name>F7XWP2_MIDMI</name>
<dbReference type="InterPro" id="IPR045864">
    <property type="entry name" value="aa-tRNA-synth_II/BPL/LPL"/>
</dbReference>
<dbReference type="GO" id="GO:0005829">
    <property type="term" value="C:cytosol"/>
    <property type="evidence" value="ECO:0007669"/>
    <property type="project" value="TreeGrafter"/>
</dbReference>
<dbReference type="GO" id="GO:0005524">
    <property type="term" value="F:ATP binding"/>
    <property type="evidence" value="ECO:0007669"/>
    <property type="project" value="UniProtKB-KW"/>
</dbReference>
<proteinExistence type="predicted"/>
<dbReference type="EMBL" id="CP002130">
    <property type="protein sequence ID" value="AEI89091.1"/>
    <property type="molecule type" value="Genomic_DNA"/>
</dbReference>
<dbReference type="STRING" id="696127.midi_00801"/>
<dbReference type="SUPFAM" id="SSF52954">
    <property type="entry name" value="Class II aaRS ABD-related"/>
    <property type="match status" value="1"/>
</dbReference>
<evidence type="ECO:0000256" key="9">
    <source>
        <dbReference type="ARBA" id="ARBA00029731"/>
    </source>
</evidence>
<evidence type="ECO:0000256" key="5">
    <source>
        <dbReference type="ARBA" id="ARBA00022741"/>
    </source>
</evidence>
<dbReference type="InterPro" id="IPR044140">
    <property type="entry name" value="ProRS_anticodon_short"/>
</dbReference>
<reference evidence="12 13" key="1">
    <citation type="journal article" date="2011" name="Mol. Biol. Evol.">
        <title>Phylogenomic evidence for the presence of a flagellum and cbb3 oxidase in the free-living mitochondrial ancestor.</title>
        <authorList>
            <person name="Sassera D."/>
            <person name="Lo N."/>
            <person name="Epis S."/>
            <person name="D'Auria G."/>
            <person name="Montagna M."/>
            <person name="Comandatore F."/>
            <person name="Horner D."/>
            <person name="Pereto J."/>
            <person name="Luciano A.M."/>
            <person name="Franciosi F."/>
            <person name="Ferri E."/>
            <person name="Crotti E."/>
            <person name="Bazzocchi C."/>
            <person name="Daffonchio D."/>
            <person name="Sacchi L."/>
            <person name="Moya A."/>
            <person name="Latorre A."/>
            <person name="Bandi C."/>
        </authorList>
    </citation>
    <scope>NUCLEOTIDE SEQUENCE [LARGE SCALE GENOMIC DNA]</scope>
    <source>
        <strain evidence="12 13">IricVA</strain>
    </source>
</reference>
<dbReference type="Pfam" id="PF03129">
    <property type="entry name" value="HGTP_anticodon"/>
    <property type="match status" value="1"/>
</dbReference>
<dbReference type="GO" id="GO:0006433">
    <property type="term" value="P:prolyl-tRNA aminoacylation"/>
    <property type="evidence" value="ECO:0007669"/>
    <property type="project" value="InterPro"/>
</dbReference>
<evidence type="ECO:0000313" key="12">
    <source>
        <dbReference type="EMBL" id="AEI89091.1"/>
    </source>
</evidence>
<evidence type="ECO:0000313" key="13">
    <source>
        <dbReference type="Proteomes" id="UP000006639"/>
    </source>
</evidence>
<dbReference type="InterPro" id="IPR033730">
    <property type="entry name" value="ProRS_core_prok"/>
</dbReference>
<keyword evidence="7" id="KW-0648">Protein biosynthesis</keyword>
<dbReference type="InterPro" id="IPR036621">
    <property type="entry name" value="Anticodon-bd_dom_sf"/>
</dbReference>
<evidence type="ECO:0000256" key="10">
    <source>
        <dbReference type="ARBA" id="ARBA00047671"/>
    </source>
</evidence>
<gene>
    <name evidence="12" type="primary">proS</name>
    <name evidence="12" type="ordered locus">midi_00801</name>
</gene>
<evidence type="ECO:0000256" key="6">
    <source>
        <dbReference type="ARBA" id="ARBA00022840"/>
    </source>
</evidence>
<evidence type="ECO:0000256" key="8">
    <source>
        <dbReference type="ARBA" id="ARBA00023146"/>
    </source>
</evidence>
<dbReference type="InterPro" id="IPR006195">
    <property type="entry name" value="aa-tRNA-synth_II"/>
</dbReference>
<accession>F7XWP2</accession>
<dbReference type="InterPro" id="IPR002316">
    <property type="entry name" value="Pro-tRNA-ligase_IIa"/>
</dbReference>
<sequence>MLRAGMIRQIAAGIYNWLPFGLSALSQVETIIRQEMSNINASELLVPCIQPVSLWKDSGRFGASNDLNNEMLRMKDRAGQEMIFTPTAEEAIVDVIASGTQSYKSFPLSIYQISWKFRDEIRPRYGVMRSREFLMKDAYSFHMNRECALRTYEDVLRAYLRIYHRLGLVAVPVAASTGAIGGDYSHEFHILADTGESTIYYETSLEEKLKNNEITLSSLQDIYAVEEEKYNPELCKALEIVSRKGIEVGHIFYLGNKYSKAMNMKIQDRDGSLKHPEMGCYGIGVSRLVGALIEANHDEKGIIWPDAVAPFKFIILNLKINDAKCDELSKQLCLILDKRGVDYLYDDLEYGPGVKFSRADLLGIPTQLIIGLKNAREDKIEVKDRKSGKVTILDINQFGNYLNSL</sequence>
<evidence type="ECO:0000256" key="3">
    <source>
        <dbReference type="ARBA" id="ARBA00022490"/>
    </source>
</evidence>
<dbReference type="HOGENOM" id="CLU_016739_4_2_5"/>
<organism evidence="12 13">
    <name type="scientific">Midichloria mitochondrii (strain IricVA)</name>
    <dbReference type="NCBI Taxonomy" id="696127"/>
    <lineage>
        <taxon>Bacteria</taxon>
        <taxon>Pseudomonadati</taxon>
        <taxon>Pseudomonadota</taxon>
        <taxon>Alphaproteobacteria</taxon>
        <taxon>Rickettsiales</taxon>
        <taxon>Candidatus Midichloriaceae</taxon>
        <taxon>Candidatus Midichloria</taxon>
    </lineage>
</organism>
<dbReference type="AlphaFoldDB" id="F7XWP2"/>
<evidence type="ECO:0000259" key="11">
    <source>
        <dbReference type="PROSITE" id="PS50862"/>
    </source>
</evidence>
<dbReference type="Pfam" id="PF00587">
    <property type="entry name" value="tRNA-synt_2b"/>
    <property type="match status" value="1"/>
</dbReference>
<dbReference type="KEGG" id="mmn:midi_00801"/>
<dbReference type="EC" id="6.1.1.15" evidence="1"/>
<dbReference type="SUPFAM" id="SSF55681">
    <property type="entry name" value="Class II aaRS and biotin synthetases"/>
    <property type="match status" value="1"/>
</dbReference>
<dbReference type="InterPro" id="IPR004154">
    <property type="entry name" value="Anticodon-bd"/>
</dbReference>
<keyword evidence="6" id="KW-0067">ATP-binding</keyword>
<keyword evidence="5" id="KW-0547">Nucleotide-binding</keyword>
<dbReference type="PANTHER" id="PTHR42753">
    <property type="entry name" value="MITOCHONDRIAL RIBOSOME PROTEIN L39/PROLYL-TRNA LIGASE FAMILY MEMBER"/>
    <property type="match status" value="1"/>
</dbReference>
<dbReference type="CDD" id="cd00779">
    <property type="entry name" value="ProRS_core_prok"/>
    <property type="match status" value="1"/>
</dbReference>
<dbReference type="InterPro" id="IPR050062">
    <property type="entry name" value="Pro-tRNA_synthetase"/>
</dbReference>
<evidence type="ECO:0000256" key="7">
    <source>
        <dbReference type="ARBA" id="ARBA00022917"/>
    </source>
</evidence>
<comment type="catalytic activity">
    <reaction evidence="10">
        <text>tRNA(Pro) + L-proline + ATP = L-prolyl-tRNA(Pro) + AMP + diphosphate</text>
        <dbReference type="Rhea" id="RHEA:14305"/>
        <dbReference type="Rhea" id="RHEA-COMP:9700"/>
        <dbReference type="Rhea" id="RHEA-COMP:9702"/>
        <dbReference type="ChEBI" id="CHEBI:30616"/>
        <dbReference type="ChEBI" id="CHEBI:33019"/>
        <dbReference type="ChEBI" id="CHEBI:60039"/>
        <dbReference type="ChEBI" id="CHEBI:78442"/>
        <dbReference type="ChEBI" id="CHEBI:78532"/>
        <dbReference type="ChEBI" id="CHEBI:456215"/>
        <dbReference type="EC" id="6.1.1.15"/>
    </reaction>
</comment>
<keyword evidence="3" id="KW-0963">Cytoplasm</keyword>
<feature type="domain" description="Aminoacyl-transfer RNA synthetases class-II family profile" evidence="11">
    <location>
        <begin position="13"/>
        <end position="305"/>
    </location>
</feature>
<dbReference type="PROSITE" id="PS50862">
    <property type="entry name" value="AA_TRNA_LIGASE_II"/>
    <property type="match status" value="1"/>
</dbReference>
<dbReference type="PANTHER" id="PTHR42753:SF2">
    <property type="entry name" value="PROLINE--TRNA LIGASE"/>
    <property type="match status" value="1"/>
</dbReference>
<keyword evidence="13" id="KW-1185">Reference proteome</keyword>
<keyword evidence="8 12" id="KW-0030">Aminoacyl-tRNA synthetase</keyword>
<dbReference type="CDD" id="cd00861">
    <property type="entry name" value="ProRS_anticodon_short"/>
    <property type="match status" value="1"/>
</dbReference>
<dbReference type="InterPro" id="IPR002314">
    <property type="entry name" value="aa-tRNA-synt_IIb"/>
</dbReference>
<evidence type="ECO:0000256" key="2">
    <source>
        <dbReference type="ARBA" id="ARBA00019110"/>
    </source>
</evidence>
<dbReference type="Proteomes" id="UP000006639">
    <property type="component" value="Chromosome"/>
</dbReference>
<dbReference type="Gene3D" id="3.30.930.10">
    <property type="entry name" value="Bira Bifunctional Protein, Domain 2"/>
    <property type="match status" value="1"/>
</dbReference>
<dbReference type="PRINTS" id="PR01046">
    <property type="entry name" value="TRNASYNTHPRO"/>
</dbReference>
<protein>
    <recommendedName>
        <fullName evidence="2">Proline--tRNA ligase</fullName>
        <ecNumber evidence="1">6.1.1.15</ecNumber>
    </recommendedName>
    <alternativeName>
        <fullName evidence="9">Prolyl-tRNA synthetase</fullName>
    </alternativeName>
</protein>
<evidence type="ECO:0000256" key="1">
    <source>
        <dbReference type="ARBA" id="ARBA00012831"/>
    </source>
</evidence>
<dbReference type="Gene3D" id="3.40.50.800">
    <property type="entry name" value="Anticodon-binding domain"/>
    <property type="match status" value="1"/>
</dbReference>
<dbReference type="GO" id="GO:0004827">
    <property type="term" value="F:proline-tRNA ligase activity"/>
    <property type="evidence" value="ECO:0007669"/>
    <property type="project" value="UniProtKB-EC"/>
</dbReference>
<keyword evidence="4 12" id="KW-0436">Ligase</keyword>